<protein>
    <recommendedName>
        <fullName evidence="3">Motility protein</fullName>
    </recommendedName>
</protein>
<dbReference type="AlphaFoldDB" id="A0A1I3VQP4"/>
<accession>A0A1I3VQP4</accession>
<proteinExistence type="predicted"/>
<dbReference type="EMBL" id="FOSH01000003">
    <property type="protein sequence ID" value="SFJ97480.1"/>
    <property type="molecule type" value="Genomic_DNA"/>
</dbReference>
<sequence>MSISATQGSPKISIDDYLMVKSAQMSNNKAKLDGANALKLIESAVPAPTATQGNNLNVKV</sequence>
<name>A0A1I3VQP4_9GAMM</name>
<evidence type="ECO:0000313" key="2">
    <source>
        <dbReference type="Proteomes" id="UP000198924"/>
    </source>
</evidence>
<dbReference type="OrthoDB" id="9854990at2"/>
<evidence type="ECO:0000313" key="1">
    <source>
        <dbReference type="EMBL" id="SFJ97480.1"/>
    </source>
</evidence>
<reference evidence="2" key="1">
    <citation type="submission" date="2016-10" db="EMBL/GenBank/DDBJ databases">
        <authorList>
            <person name="Varghese N."/>
            <person name="Submissions S."/>
        </authorList>
    </citation>
    <scope>NUCLEOTIDE SEQUENCE [LARGE SCALE GENOMIC DNA]</scope>
    <source>
        <strain evidence="2">DSM 11578</strain>
    </source>
</reference>
<evidence type="ECO:0008006" key="3">
    <source>
        <dbReference type="Google" id="ProtNLM"/>
    </source>
</evidence>
<dbReference type="Proteomes" id="UP000198924">
    <property type="component" value="Unassembled WGS sequence"/>
</dbReference>
<gene>
    <name evidence="1" type="ORF">SAMN04488079_103167</name>
</gene>
<keyword evidence="2" id="KW-1185">Reference proteome</keyword>
<organism evidence="1 2">
    <name type="scientific">Methylophaga sulfidovorans</name>
    <dbReference type="NCBI Taxonomy" id="45496"/>
    <lineage>
        <taxon>Bacteria</taxon>
        <taxon>Pseudomonadati</taxon>
        <taxon>Pseudomonadota</taxon>
        <taxon>Gammaproteobacteria</taxon>
        <taxon>Thiotrichales</taxon>
        <taxon>Piscirickettsiaceae</taxon>
        <taxon>Methylophaga</taxon>
    </lineage>
</organism>
<dbReference type="RefSeq" id="WP_007145450.1">
    <property type="nucleotide sequence ID" value="NZ_FOSH01000003.1"/>
</dbReference>